<feature type="transmembrane region" description="Helical" evidence="5">
    <location>
        <begin position="36"/>
        <end position="58"/>
    </location>
</feature>
<feature type="transmembrane region" description="Helical" evidence="5">
    <location>
        <begin position="78"/>
        <end position="97"/>
    </location>
</feature>
<dbReference type="Gene3D" id="1.20.1250.20">
    <property type="entry name" value="MFS general substrate transporter like domains"/>
    <property type="match status" value="1"/>
</dbReference>
<dbReference type="Pfam" id="PF05978">
    <property type="entry name" value="UNC-93"/>
    <property type="match status" value="1"/>
</dbReference>
<accession>A0A409XWV5</accession>
<feature type="transmembrane region" description="Helical" evidence="5">
    <location>
        <begin position="433"/>
        <end position="452"/>
    </location>
</feature>
<name>A0A409XWV5_9AGAR</name>
<dbReference type="InParanoid" id="A0A409XWV5"/>
<evidence type="ECO:0000256" key="2">
    <source>
        <dbReference type="ARBA" id="ARBA00022692"/>
    </source>
</evidence>
<dbReference type="FunCoup" id="A0A409XWV5">
    <property type="interactions" value="1"/>
</dbReference>
<dbReference type="SUPFAM" id="SSF103473">
    <property type="entry name" value="MFS general substrate transporter"/>
    <property type="match status" value="1"/>
</dbReference>
<dbReference type="OrthoDB" id="196103at2759"/>
<dbReference type="STRING" id="231916.A0A409XWV5"/>
<feature type="transmembrane region" description="Helical" evidence="5">
    <location>
        <begin position="258"/>
        <end position="275"/>
    </location>
</feature>
<keyword evidence="2 5" id="KW-0812">Transmembrane</keyword>
<feature type="transmembrane region" description="Helical" evidence="5">
    <location>
        <begin position="295"/>
        <end position="312"/>
    </location>
</feature>
<reference evidence="6 7" key="1">
    <citation type="journal article" date="2018" name="Evol. Lett.">
        <title>Horizontal gene cluster transfer increased hallucinogenic mushroom diversity.</title>
        <authorList>
            <person name="Reynolds H.T."/>
            <person name="Vijayakumar V."/>
            <person name="Gluck-Thaler E."/>
            <person name="Korotkin H.B."/>
            <person name="Matheny P.B."/>
            <person name="Slot J.C."/>
        </authorList>
    </citation>
    <scope>NUCLEOTIDE SEQUENCE [LARGE SCALE GENOMIC DNA]</scope>
    <source>
        <strain evidence="6 7">SRW20</strain>
    </source>
</reference>
<organism evidence="6 7">
    <name type="scientific">Gymnopilus dilepis</name>
    <dbReference type="NCBI Taxonomy" id="231916"/>
    <lineage>
        <taxon>Eukaryota</taxon>
        <taxon>Fungi</taxon>
        <taxon>Dikarya</taxon>
        <taxon>Basidiomycota</taxon>
        <taxon>Agaricomycotina</taxon>
        <taxon>Agaricomycetes</taxon>
        <taxon>Agaricomycetidae</taxon>
        <taxon>Agaricales</taxon>
        <taxon>Agaricineae</taxon>
        <taxon>Hymenogastraceae</taxon>
        <taxon>Gymnopilus</taxon>
    </lineage>
</organism>
<dbReference type="InterPro" id="IPR010291">
    <property type="entry name" value="Ion_channel_UNC-93"/>
</dbReference>
<comment type="subcellular location">
    <subcellularLocation>
        <location evidence="1">Membrane</location>
        <topology evidence="1">Multi-pass membrane protein</topology>
    </subcellularLocation>
</comment>
<keyword evidence="4 5" id="KW-0472">Membrane</keyword>
<gene>
    <name evidence="6" type="ORF">CVT26_014917</name>
</gene>
<evidence type="ECO:0000313" key="6">
    <source>
        <dbReference type="EMBL" id="PPQ95226.1"/>
    </source>
</evidence>
<dbReference type="AlphaFoldDB" id="A0A409XWV5"/>
<evidence type="ECO:0000256" key="3">
    <source>
        <dbReference type="ARBA" id="ARBA00022989"/>
    </source>
</evidence>
<feature type="transmembrane region" description="Helical" evidence="5">
    <location>
        <begin position="371"/>
        <end position="390"/>
    </location>
</feature>
<dbReference type="EMBL" id="NHYE01001431">
    <property type="protein sequence ID" value="PPQ95226.1"/>
    <property type="molecule type" value="Genomic_DNA"/>
</dbReference>
<dbReference type="InterPro" id="IPR036259">
    <property type="entry name" value="MFS_trans_sf"/>
</dbReference>
<feature type="transmembrane region" description="Helical" evidence="5">
    <location>
        <begin position="203"/>
        <end position="221"/>
    </location>
</feature>
<keyword evidence="7" id="KW-1185">Reference proteome</keyword>
<keyword evidence="3 5" id="KW-1133">Transmembrane helix</keyword>
<dbReference type="PANTHER" id="PTHR23294:SF59">
    <property type="entry name" value="UNC93-LIKE PROTEIN C922.05C"/>
    <property type="match status" value="1"/>
</dbReference>
<evidence type="ECO:0000256" key="5">
    <source>
        <dbReference type="SAM" id="Phobius"/>
    </source>
</evidence>
<feature type="transmembrane region" description="Helical" evidence="5">
    <location>
        <begin position="104"/>
        <end position="123"/>
    </location>
</feature>
<comment type="caution">
    <text evidence="6">The sequence shown here is derived from an EMBL/GenBank/DDBJ whole genome shotgun (WGS) entry which is preliminary data.</text>
</comment>
<dbReference type="InterPro" id="IPR051617">
    <property type="entry name" value="UNC-93-like_regulator"/>
</dbReference>
<evidence type="ECO:0008006" key="8">
    <source>
        <dbReference type="Google" id="ProtNLM"/>
    </source>
</evidence>
<evidence type="ECO:0000313" key="7">
    <source>
        <dbReference type="Proteomes" id="UP000284706"/>
    </source>
</evidence>
<evidence type="ECO:0000256" key="1">
    <source>
        <dbReference type="ARBA" id="ARBA00004141"/>
    </source>
</evidence>
<proteinExistence type="predicted"/>
<dbReference type="Proteomes" id="UP000284706">
    <property type="component" value="Unassembled WGS sequence"/>
</dbReference>
<protein>
    <recommendedName>
        <fullName evidence="8">Major facilitator superfamily (MFS) profile domain-containing protein</fullName>
    </recommendedName>
</protein>
<feature type="transmembrane region" description="Helical" evidence="5">
    <location>
        <begin position="169"/>
        <end position="191"/>
    </location>
</feature>
<dbReference type="PANTHER" id="PTHR23294">
    <property type="entry name" value="ET TRANSLATION PRODUCT-RELATED"/>
    <property type="match status" value="1"/>
</dbReference>
<feature type="transmembrane region" description="Helical" evidence="5">
    <location>
        <begin position="129"/>
        <end position="148"/>
    </location>
</feature>
<dbReference type="GO" id="GO:0016020">
    <property type="term" value="C:membrane"/>
    <property type="evidence" value="ECO:0007669"/>
    <property type="project" value="UniProtKB-SubCell"/>
</dbReference>
<feature type="transmembrane region" description="Helical" evidence="5">
    <location>
        <begin position="324"/>
        <end position="343"/>
    </location>
</feature>
<sequence length="497" mass="54827">MTDVQEKGSEYNSGSEGNASKEQVAVFERPKGIRGLYYHPLTQVILLAFVCFMCPGLFNALNGLGGGGQVDPTTSANANATLYATFAAGAFFSGSVNNKLGSRLTLWLGSLGYPLYIGAYLALNIHPHAGAFLIAAGAILGICAGLLWSAQGSLMLGYATEGQKGKFIAVFWAIFNMGAVVGAAVSFGQNFHSTANSVSNSTYIAFLVLTLIGVVITTLMANPAQVIRTDGTRVTTPRHPSWKVEIYGLWVTLRTDPMIILLFPMFFASNWFYTWQFNDYNDALFNIRARSLNNLVYWLSQSVGALIMGTLLDQKFISRRVRAFSGWTILFAMVWIVHIWAYFYQKDYTRASIPPDASKLDIYSSGYPARIWLYIFCGLLDAMWQTASYWIMGAMSNDPAKLAHFAGFYKSIQSAGAAGAWRADAVKIPYMNLFLSTWILLIAGLVFALPMLHLRVKDHTDLADETLLRMDDSGHILDTEEVVRERPEVAQVIGEKD</sequence>
<evidence type="ECO:0000256" key="4">
    <source>
        <dbReference type="ARBA" id="ARBA00023136"/>
    </source>
</evidence>